<accession>A0A484KWF7</accession>
<gene>
    <name evidence="1" type="ORF">CCAM_LOCUS11486</name>
</gene>
<name>A0A484KWF7_9ASTE</name>
<sequence length="107" mass="12731">MESCTSYECLQIHSYLPEQRYEVSLDAQNWLVMSKGATRIIAKSFERKVGLNGYRWAAVSERYKEFYWREFHKNSERLKGQGNAKVHESIIAGWKQMWDEEKYLALC</sequence>
<proteinExistence type="predicted"/>
<dbReference type="Proteomes" id="UP000595140">
    <property type="component" value="Unassembled WGS sequence"/>
</dbReference>
<evidence type="ECO:0000313" key="2">
    <source>
        <dbReference type="Proteomes" id="UP000595140"/>
    </source>
</evidence>
<dbReference type="OrthoDB" id="1425988at2759"/>
<keyword evidence="2" id="KW-1185">Reference proteome</keyword>
<evidence type="ECO:0000313" key="1">
    <source>
        <dbReference type="EMBL" id="VFQ69710.1"/>
    </source>
</evidence>
<organism evidence="1 2">
    <name type="scientific">Cuscuta campestris</name>
    <dbReference type="NCBI Taxonomy" id="132261"/>
    <lineage>
        <taxon>Eukaryota</taxon>
        <taxon>Viridiplantae</taxon>
        <taxon>Streptophyta</taxon>
        <taxon>Embryophyta</taxon>
        <taxon>Tracheophyta</taxon>
        <taxon>Spermatophyta</taxon>
        <taxon>Magnoliopsida</taxon>
        <taxon>eudicotyledons</taxon>
        <taxon>Gunneridae</taxon>
        <taxon>Pentapetalae</taxon>
        <taxon>asterids</taxon>
        <taxon>lamiids</taxon>
        <taxon>Solanales</taxon>
        <taxon>Convolvulaceae</taxon>
        <taxon>Cuscuteae</taxon>
        <taxon>Cuscuta</taxon>
        <taxon>Cuscuta subgen. Grammica</taxon>
        <taxon>Cuscuta sect. Cleistogrammica</taxon>
    </lineage>
</organism>
<reference evidence="1 2" key="1">
    <citation type="submission" date="2018-04" db="EMBL/GenBank/DDBJ databases">
        <authorList>
            <person name="Vogel A."/>
        </authorList>
    </citation>
    <scope>NUCLEOTIDE SEQUENCE [LARGE SCALE GENOMIC DNA]</scope>
</reference>
<dbReference type="AlphaFoldDB" id="A0A484KWF7"/>
<dbReference type="EMBL" id="OOIL02000824">
    <property type="protein sequence ID" value="VFQ69710.1"/>
    <property type="molecule type" value="Genomic_DNA"/>
</dbReference>
<protein>
    <submittedName>
        <fullName evidence="1">Uncharacterized protein</fullName>
    </submittedName>
</protein>